<keyword evidence="1" id="KW-0732">Signal</keyword>
<evidence type="ECO:0000313" key="3">
    <source>
        <dbReference type="Proteomes" id="UP000586093"/>
    </source>
</evidence>
<dbReference type="Gene3D" id="3.30.530.20">
    <property type="match status" value="1"/>
</dbReference>
<sequence length="173" mass="18919">MKRTRAVMLLSMLVLPWWVQAAVDETIRYKDSIEIQAPIEAVWRRAGNFGDLGWHPAVGKTEITAGTNNQVGAARRITLKDGGTIDELLTEYDEAAFSLRYKITEGVLPVRDYAATLSLKAVDGKTVVTWRSTFKRKDPGKAPAAGQDDDSAKAAIAGVFKAGLENLKALSER</sequence>
<accession>A0A839HKW3</accession>
<keyword evidence="3" id="KW-1185">Reference proteome</keyword>
<dbReference type="AlphaFoldDB" id="A0A839HKW3"/>
<dbReference type="Pfam" id="PF10604">
    <property type="entry name" value="Polyketide_cyc2"/>
    <property type="match status" value="1"/>
</dbReference>
<dbReference type="InterPro" id="IPR023393">
    <property type="entry name" value="START-like_dom_sf"/>
</dbReference>
<protein>
    <submittedName>
        <fullName evidence="2">SRPBCC family protein</fullName>
    </submittedName>
</protein>
<dbReference type="EMBL" id="JACIVI010000003">
    <property type="protein sequence ID" value="MBB1162476.1"/>
    <property type="molecule type" value="Genomic_DNA"/>
</dbReference>
<feature type="chain" id="PRO_5032623468" evidence="1">
    <location>
        <begin position="22"/>
        <end position="173"/>
    </location>
</feature>
<dbReference type="PANTHER" id="PTHR39332:SF7">
    <property type="entry name" value="SRPBCC FAMILY PROTEIN"/>
    <property type="match status" value="1"/>
</dbReference>
<comment type="caution">
    <text evidence="2">The sequence shown here is derived from an EMBL/GenBank/DDBJ whole genome shotgun (WGS) entry which is preliminary data.</text>
</comment>
<dbReference type="PANTHER" id="PTHR39332">
    <property type="entry name" value="BLL4707 PROTEIN"/>
    <property type="match status" value="1"/>
</dbReference>
<dbReference type="CDD" id="cd07821">
    <property type="entry name" value="PYR_PYL_RCAR_like"/>
    <property type="match status" value="1"/>
</dbReference>
<feature type="signal peptide" evidence="1">
    <location>
        <begin position="1"/>
        <end position="21"/>
    </location>
</feature>
<reference evidence="2 3" key="1">
    <citation type="submission" date="2020-08" db="EMBL/GenBank/DDBJ databases">
        <title>Aquariorum lacteus gen. nov., sp. nov., a new member of the family Comamonadaceae, isolated from freshwater aquarium.</title>
        <authorList>
            <person name="Chun S.-J."/>
        </authorList>
    </citation>
    <scope>NUCLEOTIDE SEQUENCE [LARGE SCALE GENOMIC DNA]</scope>
    <source>
        <strain evidence="2 3">SJAQ100</strain>
    </source>
</reference>
<dbReference type="Proteomes" id="UP000586093">
    <property type="component" value="Unassembled WGS sequence"/>
</dbReference>
<dbReference type="InterPro" id="IPR019587">
    <property type="entry name" value="Polyketide_cyclase/dehydratase"/>
</dbReference>
<dbReference type="RefSeq" id="WP_182664400.1">
    <property type="nucleotide sequence ID" value="NZ_JACIVI010000003.1"/>
</dbReference>
<gene>
    <name evidence="2" type="ORF">H4F90_10840</name>
</gene>
<dbReference type="SUPFAM" id="SSF55961">
    <property type="entry name" value="Bet v1-like"/>
    <property type="match status" value="1"/>
</dbReference>
<evidence type="ECO:0000256" key="1">
    <source>
        <dbReference type="SAM" id="SignalP"/>
    </source>
</evidence>
<proteinExistence type="predicted"/>
<organism evidence="2 3">
    <name type="scientific">Aquariibacter albus</name>
    <dbReference type="NCBI Taxonomy" id="2759899"/>
    <lineage>
        <taxon>Bacteria</taxon>
        <taxon>Pseudomonadati</taxon>
        <taxon>Pseudomonadota</taxon>
        <taxon>Betaproteobacteria</taxon>
        <taxon>Burkholderiales</taxon>
        <taxon>Sphaerotilaceae</taxon>
        <taxon>Aquariibacter</taxon>
    </lineage>
</organism>
<evidence type="ECO:0000313" key="2">
    <source>
        <dbReference type="EMBL" id="MBB1162476.1"/>
    </source>
</evidence>
<name>A0A839HKW3_9BURK</name>